<name>A0A819FWZ2_9BILA</name>
<dbReference type="EMBL" id="CAJNOU010002793">
    <property type="protein sequence ID" value="CAF1349938.1"/>
    <property type="molecule type" value="Genomic_DNA"/>
</dbReference>
<dbReference type="OrthoDB" id="9977253at2759"/>
<evidence type="ECO:0000313" key="2">
    <source>
        <dbReference type="EMBL" id="CAF1349938.1"/>
    </source>
</evidence>
<dbReference type="EMBL" id="CAJOBE010008910">
    <property type="protein sequence ID" value="CAF4072894.1"/>
    <property type="molecule type" value="Genomic_DNA"/>
</dbReference>
<protein>
    <submittedName>
        <fullName evidence="3">Uncharacterized protein</fullName>
    </submittedName>
</protein>
<dbReference type="AlphaFoldDB" id="A0A819FWZ2"/>
<comment type="caution">
    <text evidence="3">The sequence shown here is derived from an EMBL/GenBank/DDBJ whole genome shotgun (WGS) entry which is preliminary data.</text>
</comment>
<reference evidence="3" key="1">
    <citation type="submission" date="2021-02" db="EMBL/GenBank/DDBJ databases">
        <authorList>
            <person name="Nowell W R."/>
        </authorList>
    </citation>
    <scope>NUCLEOTIDE SEQUENCE</scope>
</reference>
<dbReference type="Proteomes" id="UP000663889">
    <property type="component" value="Unassembled WGS sequence"/>
</dbReference>
<evidence type="ECO:0000313" key="5">
    <source>
        <dbReference type="Proteomes" id="UP000663823"/>
    </source>
</evidence>
<gene>
    <name evidence="4" type="ORF">FNK824_LOCUS29915</name>
    <name evidence="3" type="ORF">OTI717_LOCUS22467</name>
    <name evidence="1" type="ORF">RFH988_LOCUS13688</name>
    <name evidence="2" type="ORF">SEV965_LOCUS28808</name>
</gene>
<dbReference type="Proteomes" id="UP000663823">
    <property type="component" value="Unassembled WGS sequence"/>
</dbReference>
<proteinExistence type="predicted"/>
<evidence type="ECO:0000313" key="1">
    <source>
        <dbReference type="EMBL" id="CAF0991622.1"/>
    </source>
</evidence>
<dbReference type="EMBL" id="CAJNOO010000609">
    <property type="protein sequence ID" value="CAF0991622.1"/>
    <property type="molecule type" value="Genomic_DNA"/>
</dbReference>
<evidence type="ECO:0000313" key="3">
    <source>
        <dbReference type="EMBL" id="CAF3875483.1"/>
    </source>
</evidence>
<accession>A0A819FWZ2</accession>
<dbReference type="EMBL" id="CAJOAX010003834">
    <property type="protein sequence ID" value="CAF3875483.1"/>
    <property type="molecule type" value="Genomic_DNA"/>
</dbReference>
<organism evidence="3 5">
    <name type="scientific">Rotaria sordida</name>
    <dbReference type="NCBI Taxonomy" id="392033"/>
    <lineage>
        <taxon>Eukaryota</taxon>
        <taxon>Metazoa</taxon>
        <taxon>Spiralia</taxon>
        <taxon>Gnathifera</taxon>
        <taxon>Rotifera</taxon>
        <taxon>Eurotatoria</taxon>
        <taxon>Bdelloidea</taxon>
        <taxon>Philodinida</taxon>
        <taxon>Philodinidae</taxon>
        <taxon>Rotaria</taxon>
    </lineage>
</organism>
<sequence>MLSNSRVQSTQPYFPPQITFSMYNNTVIYAIDELNQRAYKSYVINPTLTQYSFAMKNFPFAIPDSPESKNYVQLQLESPSNNCKYLTYWKYSDNYLPSSFPSHWNFNDSSFKIDNFINFRYNMIHSKEKTGDEDYWYANETCLIYTGEEFPCQEIYFKKNTDIPLRTAAVVRRAWDLFHVTTYYNVISIGKPDDRLFNGIPKNWAYNCTDVMLTPVYNPSIVTITLGKSSPVEVWLRSPPHRVNGSDTVIIKWRPAPDSKCQDCLIWEPKQFEFNSNNFQEKQILLITRIKDGPNVYMNPIFNGGGFDTVDPESCWFVVD</sequence>
<dbReference type="Proteomes" id="UP000663882">
    <property type="component" value="Unassembled WGS sequence"/>
</dbReference>
<evidence type="ECO:0000313" key="4">
    <source>
        <dbReference type="EMBL" id="CAF4072894.1"/>
    </source>
</evidence>
<dbReference type="Proteomes" id="UP000663874">
    <property type="component" value="Unassembled WGS sequence"/>
</dbReference>